<evidence type="ECO:0000313" key="2">
    <source>
        <dbReference type="Proteomes" id="UP000604730"/>
    </source>
</evidence>
<dbReference type="EMBL" id="JAEPRJ010000001">
    <property type="protein sequence ID" value="MBK5898539.1"/>
    <property type="molecule type" value="Genomic_DNA"/>
</dbReference>
<keyword evidence="2" id="KW-1185">Reference proteome</keyword>
<gene>
    <name evidence="1" type="ORF">JJN12_12225</name>
</gene>
<dbReference type="RefSeq" id="WP_208429952.1">
    <property type="nucleotide sequence ID" value="NZ_JAEPRJ010000001.1"/>
</dbReference>
<reference evidence="1 2" key="1">
    <citation type="submission" date="2021-01" db="EMBL/GenBank/DDBJ databases">
        <title>Isolation and description of Catonella massiliensis sp. nov., a novel Catonella species, isolated from a stable periodontitis subject.</title>
        <authorList>
            <person name="Antezack A."/>
            <person name="Boxberger M."/>
            <person name="La Scola B."/>
            <person name="Monnet-Corti V."/>
        </authorList>
    </citation>
    <scope>NUCLEOTIDE SEQUENCE [LARGE SCALE GENOMIC DNA]</scope>
    <source>
        <strain evidence="1 2">Marseille-Q4567</strain>
    </source>
</reference>
<dbReference type="Proteomes" id="UP000604730">
    <property type="component" value="Unassembled WGS sequence"/>
</dbReference>
<protein>
    <submittedName>
        <fullName evidence="1">Uncharacterized protein</fullName>
    </submittedName>
</protein>
<evidence type="ECO:0000313" key="1">
    <source>
        <dbReference type="EMBL" id="MBK5898539.1"/>
    </source>
</evidence>
<sequence length="139" mass="16785">MNNIIQNITIENKRIDKDKFFMVGYCPEIEKHLLCVHISWVAGYDRYYVLDEEDTEIYEKEPEEFYRKYEKEIKAVRTKKLIGAGALRDYNFRSIPDEVLKDLDKYPPFEGYFYQDGILYARVKIEERYVSLPPIYDEE</sequence>
<comment type="caution">
    <text evidence="1">The sequence shown here is derived from an EMBL/GenBank/DDBJ whole genome shotgun (WGS) entry which is preliminary data.</text>
</comment>
<accession>A0ABS1J324</accession>
<name>A0ABS1J324_9FIRM</name>
<organism evidence="1 2">
    <name type="scientific">Catonella massiliensis</name>
    <dbReference type="NCBI Taxonomy" id="2799636"/>
    <lineage>
        <taxon>Bacteria</taxon>
        <taxon>Bacillati</taxon>
        <taxon>Bacillota</taxon>
        <taxon>Clostridia</taxon>
        <taxon>Lachnospirales</taxon>
        <taxon>Lachnospiraceae</taxon>
        <taxon>Catonella</taxon>
    </lineage>
</organism>
<proteinExistence type="predicted"/>